<dbReference type="AlphaFoldDB" id="A0AAE3GKF6"/>
<evidence type="ECO:0000313" key="2">
    <source>
        <dbReference type="Proteomes" id="UP001206128"/>
    </source>
</evidence>
<gene>
    <name evidence="1" type="ORF">LX83_005976</name>
</gene>
<keyword evidence="2" id="KW-1185">Reference proteome</keyword>
<comment type="caution">
    <text evidence="1">The sequence shown here is derived from an EMBL/GenBank/DDBJ whole genome shotgun (WGS) entry which is preliminary data.</text>
</comment>
<proteinExistence type="predicted"/>
<dbReference type="Proteomes" id="UP001206128">
    <property type="component" value="Unassembled WGS sequence"/>
</dbReference>
<name>A0AAE3GKF6_9PSEU</name>
<sequence length="137" mass="14707">MTSTLTYGHSPFATPQVHAWLADPDKPDFSRALCGIRLADTLITTYARPTRDNATWCGACCLLTEHAPDDHPTHVMRRSAVDGGNHVIPADALGGDRTYRALCGQYLTDAVATPASAWPCDDCLDAATALLRQEVPG</sequence>
<evidence type="ECO:0000313" key="1">
    <source>
        <dbReference type="EMBL" id="MCP2169092.1"/>
    </source>
</evidence>
<organism evidence="1 2">
    <name type="scientific">Goodfellowiella coeruleoviolacea</name>
    <dbReference type="NCBI Taxonomy" id="334858"/>
    <lineage>
        <taxon>Bacteria</taxon>
        <taxon>Bacillati</taxon>
        <taxon>Actinomycetota</taxon>
        <taxon>Actinomycetes</taxon>
        <taxon>Pseudonocardiales</taxon>
        <taxon>Pseudonocardiaceae</taxon>
        <taxon>Goodfellowiella</taxon>
    </lineage>
</organism>
<protein>
    <submittedName>
        <fullName evidence="1">Uncharacterized protein</fullName>
    </submittedName>
</protein>
<reference evidence="1" key="1">
    <citation type="submission" date="2022-06" db="EMBL/GenBank/DDBJ databases">
        <title>Genomic Encyclopedia of Archaeal and Bacterial Type Strains, Phase II (KMG-II): from individual species to whole genera.</title>
        <authorList>
            <person name="Goeker M."/>
        </authorList>
    </citation>
    <scope>NUCLEOTIDE SEQUENCE</scope>
    <source>
        <strain evidence="1">DSM 43935</strain>
    </source>
</reference>
<accession>A0AAE3GKF6</accession>
<dbReference type="RefSeq" id="WP_253777551.1">
    <property type="nucleotide sequence ID" value="NZ_JAMTCK010000017.1"/>
</dbReference>
<dbReference type="EMBL" id="JAMTCK010000017">
    <property type="protein sequence ID" value="MCP2169092.1"/>
    <property type="molecule type" value="Genomic_DNA"/>
</dbReference>